<gene>
    <name evidence="1" type="ORF">CHITON_0737</name>
</gene>
<evidence type="ECO:0000313" key="2">
    <source>
        <dbReference type="Proteomes" id="UP000093069"/>
    </source>
</evidence>
<proteinExistence type="predicted"/>
<reference evidence="2" key="1">
    <citation type="submission" date="2016-01" db="EMBL/GenBank/DDBJ databases">
        <authorList>
            <person name="Vorgias C.E."/>
        </authorList>
    </citation>
    <scope>NUCLEOTIDE SEQUENCE [LARGE SCALE GENOMIC DNA]</scope>
</reference>
<dbReference type="KEGG" id="tch:CHITON_0737"/>
<dbReference type="EMBL" id="LN999010">
    <property type="protein sequence ID" value="CUX77516.1"/>
    <property type="molecule type" value="Genomic_DNA"/>
</dbReference>
<dbReference type="AlphaFoldDB" id="A0A160VST4"/>
<name>A0A160VST4_9EURY</name>
<sequence length="62" mass="6680">MKNAGNSSDETAKKPPKNFIASESKCVKSLMAWLNPKTVLAAKNSLNVRDVILIPLLPNGSK</sequence>
<protein>
    <submittedName>
        <fullName evidence="1">Uncharacterized protein</fullName>
    </submittedName>
</protein>
<dbReference type="Proteomes" id="UP000093069">
    <property type="component" value="Chromosome I"/>
</dbReference>
<evidence type="ECO:0000313" key="1">
    <source>
        <dbReference type="EMBL" id="CUX77516.1"/>
    </source>
</evidence>
<organism evidence="1 2">
    <name type="scientific">Thermococcus chitonophagus</name>
    <dbReference type="NCBI Taxonomy" id="54262"/>
    <lineage>
        <taxon>Archaea</taxon>
        <taxon>Methanobacteriati</taxon>
        <taxon>Methanobacteriota</taxon>
        <taxon>Thermococci</taxon>
        <taxon>Thermococcales</taxon>
        <taxon>Thermococcaceae</taxon>
        <taxon>Thermococcus</taxon>
    </lineage>
</organism>
<accession>A0A160VST4</accession>